<dbReference type="PANTHER" id="PTHR42982">
    <property type="entry name" value="SEC-INDEPENDENT PROTEIN TRANSLOCASE PROTEIN TATA"/>
    <property type="match status" value="1"/>
</dbReference>
<dbReference type="Gene3D" id="1.20.5.3310">
    <property type="match status" value="1"/>
</dbReference>
<evidence type="ECO:0008006" key="12">
    <source>
        <dbReference type="Google" id="ProtNLM"/>
    </source>
</evidence>
<comment type="subcellular location">
    <subcellularLocation>
        <location evidence="1">Cell membrane</location>
        <topology evidence="1">Single-pass membrane protein</topology>
    </subcellularLocation>
</comment>
<keyword evidence="5" id="KW-0653">Protein transport</keyword>
<feature type="compositionally biased region" description="Basic and acidic residues" evidence="9">
    <location>
        <begin position="54"/>
        <end position="85"/>
    </location>
</feature>
<keyword evidence="8 10" id="KW-0472">Membrane</keyword>
<keyword evidence="2" id="KW-0813">Transport</keyword>
<evidence type="ECO:0000256" key="5">
    <source>
        <dbReference type="ARBA" id="ARBA00022927"/>
    </source>
</evidence>
<dbReference type="InterPro" id="IPR006312">
    <property type="entry name" value="TatA/E"/>
</dbReference>
<feature type="region of interest" description="Disordered" evidence="9">
    <location>
        <begin position="52"/>
        <end position="98"/>
    </location>
</feature>
<evidence type="ECO:0000256" key="6">
    <source>
        <dbReference type="ARBA" id="ARBA00022989"/>
    </source>
</evidence>
<dbReference type="GO" id="GO:0043953">
    <property type="term" value="P:protein transport by the Tat complex"/>
    <property type="evidence" value="ECO:0007669"/>
    <property type="project" value="InterPro"/>
</dbReference>
<dbReference type="InterPro" id="IPR003369">
    <property type="entry name" value="TatA/B/E"/>
</dbReference>
<evidence type="ECO:0000256" key="4">
    <source>
        <dbReference type="ARBA" id="ARBA00022692"/>
    </source>
</evidence>
<gene>
    <name evidence="11" type="ORF">S03H2_52850</name>
</gene>
<reference evidence="11" key="1">
    <citation type="journal article" date="2014" name="Front. Microbiol.">
        <title>High frequency of phylogenetically diverse reductive dehalogenase-homologous genes in deep subseafloor sedimentary metagenomes.</title>
        <authorList>
            <person name="Kawai M."/>
            <person name="Futagami T."/>
            <person name="Toyoda A."/>
            <person name="Takaki Y."/>
            <person name="Nishi S."/>
            <person name="Hori S."/>
            <person name="Arai W."/>
            <person name="Tsubouchi T."/>
            <person name="Morono Y."/>
            <person name="Uchiyama I."/>
            <person name="Ito T."/>
            <person name="Fujiyama A."/>
            <person name="Inagaki F."/>
            <person name="Takami H."/>
        </authorList>
    </citation>
    <scope>NUCLEOTIDE SEQUENCE</scope>
    <source>
        <strain evidence="11">Expedition CK06-06</strain>
    </source>
</reference>
<dbReference type="PRINTS" id="PR01506">
    <property type="entry name" value="TATBPROTEIN"/>
</dbReference>
<protein>
    <recommendedName>
        <fullName evidence="12">Sec-independent protein translocase protein TatA</fullName>
    </recommendedName>
</protein>
<dbReference type="PANTHER" id="PTHR42982:SF1">
    <property type="entry name" value="SEC-INDEPENDENT PROTEIN TRANSLOCASE PROTEIN TATA"/>
    <property type="match status" value="1"/>
</dbReference>
<name>X1IT99_9ZZZZ</name>
<sequence>MGFLDIGIWEVLLILVVALIIWGPGKLPEIARMLGRAVRALRKATFDLTATVTKEIDEEKDNPHQPRENSGDKTKEPSEPSDVGKAKSSGTEMTSPRD</sequence>
<keyword evidence="3" id="KW-1003">Cell membrane</keyword>
<dbReference type="AlphaFoldDB" id="X1IT99"/>
<dbReference type="GO" id="GO:0005886">
    <property type="term" value="C:plasma membrane"/>
    <property type="evidence" value="ECO:0007669"/>
    <property type="project" value="UniProtKB-SubCell"/>
</dbReference>
<keyword evidence="7" id="KW-0811">Translocation</keyword>
<evidence type="ECO:0000256" key="2">
    <source>
        <dbReference type="ARBA" id="ARBA00022448"/>
    </source>
</evidence>
<dbReference type="EMBL" id="BARU01033607">
    <property type="protein sequence ID" value="GAH69339.1"/>
    <property type="molecule type" value="Genomic_DNA"/>
</dbReference>
<dbReference type="HAMAP" id="MF_00236">
    <property type="entry name" value="TatA_E"/>
    <property type="match status" value="1"/>
</dbReference>
<feature type="compositionally biased region" description="Polar residues" evidence="9">
    <location>
        <begin position="88"/>
        <end position="98"/>
    </location>
</feature>
<feature type="transmembrane region" description="Helical" evidence="10">
    <location>
        <begin position="6"/>
        <end position="23"/>
    </location>
</feature>
<accession>X1IT99</accession>
<dbReference type="Pfam" id="PF02416">
    <property type="entry name" value="TatA_B_E"/>
    <property type="match status" value="1"/>
</dbReference>
<keyword evidence="4 10" id="KW-0812">Transmembrane</keyword>
<evidence type="ECO:0000256" key="9">
    <source>
        <dbReference type="SAM" id="MobiDB-lite"/>
    </source>
</evidence>
<proteinExistence type="inferred from homology"/>
<evidence type="ECO:0000256" key="8">
    <source>
        <dbReference type="ARBA" id="ARBA00023136"/>
    </source>
</evidence>
<evidence type="ECO:0000313" key="11">
    <source>
        <dbReference type="EMBL" id="GAH69339.1"/>
    </source>
</evidence>
<evidence type="ECO:0000256" key="10">
    <source>
        <dbReference type="SAM" id="Phobius"/>
    </source>
</evidence>
<evidence type="ECO:0000256" key="1">
    <source>
        <dbReference type="ARBA" id="ARBA00004162"/>
    </source>
</evidence>
<keyword evidence="6 10" id="KW-1133">Transmembrane helix</keyword>
<comment type="caution">
    <text evidence="11">The sequence shown here is derived from an EMBL/GenBank/DDBJ whole genome shotgun (WGS) entry which is preliminary data.</text>
</comment>
<organism evidence="11">
    <name type="scientific">marine sediment metagenome</name>
    <dbReference type="NCBI Taxonomy" id="412755"/>
    <lineage>
        <taxon>unclassified sequences</taxon>
        <taxon>metagenomes</taxon>
        <taxon>ecological metagenomes</taxon>
    </lineage>
</organism>
<evidence type="ECO:0000256" key="7">
    <source>
        <dbReference type="ARBA" id="ARBA00023010"/>
    </source>
</evidence>
<evidence type="ECO:0000256" key="3">
    <source>
        <dbReference type="ARBA" id="ARBA00022475"/>
    </source>
</evidence>